<dbReference type="SUPFAM" id="SSF49265">
    <property type="entry name" value="Fibronectin type III"/>
    <property type="match status" value="3"/>
</dbReference>
<comment type="caution">
    <text evidence="7">The sequence shown here is derived from an EMBL/GenBank/DDBJ whole genome shotgun (WGS) entry which is preliminary data.</text>
</comment>
<keyword evidence="5" id="KW-0732">Signal</keyword>
<dbReference type="InterPro" id="IPR011050">
    <property type="entry name" value="Pectin_lyase_fold/virulence"/>
</dbReference>
<dbReference type="Gene3D" id="2.160.20.10">
    <property type="entry name" value="Single-stranded right-handed beta-helix, Pectin lyase-like"/>
    <property type="match status" value="1"/>
</dbReference>
<dbReference type="SMART" id="SM00060">
    <property type="entry name" value="FN3"/>
    <property type="match status" value="4"/>
</dbReference>
<keyword evidence="8" id="KW-1185">Reference proteome</keyword>
<dbReference type="Pfam" id="PF01095">
    <property type="entry name" value="Pectinesterase"/>
    <property type="match status" value="2"/>
</dbReference>
<feature type="chain" id="PRO_5016803858" evidence="5">
    <location>
        <begin position="31"/>
        <end position="998"/>
    </location>
</feature>
<dbReference type="Gene3D" id="2.60.40.10">
    <property type="entry name" value="Immunoglobulins"/>
    <property type="match status" value="4"/>
</dbReference>
<dbReference type="PANTHER" id="PTHR31321">
    <property type="entry name" value="ACYL-COA THIOESTER HYDROLASE YBHC-RELATED"/>
    <property type="match status" value="1"/>
</dbReference>
<feature type="signal peptide" evidence="5">
    <location>
        <begin position="1"/>
        <end position="30"/>
    </location>
</feature>
<dbReference type="GO" id="GO:0009279">
    <property type="term" value="C:cell outer membrane"/>
    <property type="evidence" value="ECO:0007669"/>
    <property type="project" value="TreeGrafter"/>
</dbReference>
<dbReference type="EMBL" id="QPJD01000009">
    <property type="protein sequence ID" value="RCW46393.1"/>
    <property type="molecule type" value="Genomic_DNA"/>
</dbReference>
<proteinExistence type="inferred from homology"/>
<dbReference type="InterPro" id="IPR000070">
    <property type="entry name" value="Pectinesterase_cat"/>
</dbReference>
<evidence type="ECO:0000256" key="5">
    <source>
        <dbReference type="SAM" id="SignalP"/>
    </source>
</evidence>
<dbReference type="AlphaFoldDB" id="A0A368VW60"/>
<evidence type="ECO:0000256" key="3">
    <source>
        <dbReference type="ARBA" id="ARBA00023085"/>
    </source>
</evidence>
<feature type="domain" description="Fibronectin type-III" evidence="6">
    <location>
        <begin position="561"/>
        <end position="650"/>
    </location>
</feature>
<dbReference type="PANTHER" id="PTHR31321:SF57">
    <property type="entry name" value="PECTINESTERASE 53-RELATED"/>
    <property type="match status" value="1"/>
</dbReference>
<protein>
    <submittedName>
        <fullName evidence="7">Pectin methylesterase-like acyl-CoA thioesterase</fullName>
    </submittedName>
</protein>
<organism evidence="7 8">
    <name type="scientific">Paenibacillus prosopidis</name>
    <dbReference type="NCBI Taxonomy" id="630520"/>
    <lineage>
        <taxon>Bacteria</taxon>
        <taxon>Bacillati</taxon>
        <taxon>Bacillota</taxon>
        <taxon>Bacilli</taxon>
        <taxon>Bacillales</taxon>
        <taxon>Paenibacillaceae</taxon>
        <taxon>Paenibacillus</taxon>
    </lineage>
</organism>
<feature type="domain" description="Fibronectin type-III" evidence="6">
    <location>
        <begin position="376"/>
        <end position="470"/>
    </location>
</feature>
<feature type="region of interest" description="Disordered" evidence="4">
    <location>
        <begin position="453"/>
        <end position="473"/>
    </location>
</feature>
<keyword evidence="3" id="KW-0063">Aspartyl esterase</keyword>
<evidence type="ECO:0000313" key="7">
    <source>
        <dbReference type="EMBL" id="RCW46393.1"/>
    </source>
</evidence>
<accession>A0A368VW60</accession>
<evidence type="ECO:0000256" key="1">
    <source>
        <dbReference type="ARBA" id="ARBA00008891"/>
    </source>
</evidence>
<name>A0A368VW60_9BACL</name>
<dbReference type="CDD" id="cd00063">
    <property type="entry name" value="FN3"/>
    <property type="match status" value="2"/>
</dbReference>
<dbReference type="InterPro" id="IPR013783">
    <property type="entry name" value="Ig-like_fold"/>
</dbReference>
<dbReference type="GO" id="GO:0042545">
    <property type="term" value="P:cell wall modification"/>
    <property type="evidence" value="ECO:0007669"/>
    <property type="project" value="InterPro"/>
</dbReference>
<reference evidence="7 8" key="1">
    <citation type="submission" date="2018-07" db="EMBL/GenBank/DDBJ databases">
        <title>Genomic Encyclopedia of Type Strains, Phase III (KMG-III): the genomes of soil and plant-associated and newly described type strains.</title>
        <authorList>
            <person name="Whitman W."/>
        </authorList>
    </citation>
    <scope>NUCLEOTIDE SEQUENCE [LARGE SCALE GENOMIC DNA]</scope>
    <source>
        <strain evidence="7 8">CECT 7506</strain>
    </source>
</reference>
<comment type="similarity">
    <text evidence="1">Belongs to the pectinesterase family.</text>
</comment>
<keyword evidence="2" id="KW-0378">Hydrolase</keyword>
<dbReference type="InterPro" id="IPR036116">
    <property type="entry name" value="FN3_sf"/>
</dbReference>
<gene>
    <name evidence="7" type="ORF">DFP97_10935</name>
</gene>
<dbReference type="SUPFAM" id="SSF51126">
    <property type="entry name" value="Pectin lyase-like"/>
    <property type="match status" value="1"/>
</dbReference>
<dbReference type="InterPro" id="IPR012334">
    <property type="entry name" value="Pectin_lyas_fold"/>
</dbReference>
<evidence type="ECO:0000259" key="6">
    <source>
        <dbReference type="PROSITE" id="PS50853"/>
    </source>
</evidence>
<evidence type="ECO:0000256" key="4">
    <source>
        <dbReference type="SAM" id="MobiDB-lite"/>
    </source>
</evidence>
<dbReference type="PROSITE" id="PS50853">
    <property type="entry name" value="FN3"/>
    <property type="match status" value="2"/>
</dbReference>
<dbReference type="InterPro" id="IPR003961">
    <property type="entry name" value="FN3_dom"/>
</dbReference>
<evidence type="ECO:0000256" key="2">
    <source>
        <dbReference type="ARBA" id="ARBA00022801"/>
    </source>
</evidence>
<sequence length="998" mass="106533">MMNKVALIVVSTLVAAVSLSGMGLPSTVSAEALPVPPGNTSFINDDFNGITDAAVTSTSTVKSIAGYTANVTGPNGSVSITSSGKDGIPFPSDALLIRDEDGANGSGTVGSGSGSTTITKGLGTRVSDGILTVEQDMYFYGPNNDISRGRNVIKLTGGVNSQTNMSDTVIQVDLKGGKIAWVDTGGIYTNITPANLTNAVWYHLKAVVNLNTLHVDYYVTKGNDGTLVGELREQPFYNRTLGSRAGDFAAIQSFSASTGGTTAENIVLDNVQVYKLNAPPDAPVGLYGIGGDRQAALSWSAAPNAVTYDVLRGDSQEGPFTMVGQGFTKAASSSEPFRDAGLTNGVTYYYVVRAVNPYGTTDSAPYAVTPSGERPAPVPPQGISMTARESAVMITWNAVPDAATYTLKRSTAKEGPYTVVSAVIPNTTTSYYDTGLNADQSYYYTLSSTNIAGTGEESPPLEVHPSTPLDEPESLKATAKSGQVDIEWKGSEGAAVYKIKRSTVSGGPYTTIGTTVFTRYSDSTVADGTTYYYVVSAERASARSMNSSQARAVPYTAPDGAPSAPTGGVVEAAYGQVMLRWDVVSGATGYTVKRATAYNGPYTQVAETKRAAFTDSDVSNGTAYYYVILANNPFGEGPGSEPLIATPSRVIIVAQDGSGDYRTVQEAINAVPANQTERTVIYIRNGIYREKVIAPANKPNLSFIGESRKGVVITYDMNVTYHPGLQTATFELRGAGSTMENFTVQNSAFPNKDTNGVKGVGQALALFVSGDKMVFRNINLYGFQDTLYVERGRQYFHNLYIEGTVDYIYGNGIAYFDRSEMKHVGTFGGYTTAASHDQTAENGYVFYQAKKTRGTTSLKPYIQKYGQAGTYTGVWDDVWDLELQGVSKTNSTVYLGRPWRPYGNVKFVDTWMDAHFYSVGWHNWGKVENESTAVYGEFGSTGPGANAKARVPWSKQMTVEEANALTVQRVLGGTDGWDPTLTGVFAKPISVPGEHNDF</sequence>
<dbReference type="RefSeq" id="WP_245976277.1">
    <property type="nucleotide sequence ID" value="NZ_QPJD01000009.1"/>
</dbReference>
<dbReference type="Proteomes" id="UP000252415">
    <property type="component" value="Unassembled WGS sequence"/>
</dbReference>
<evidence type="ECO:0000313" key="8">
    <source>
        <dbReference type="Proteomes" id="UP000252415"/>
    </source>
</evidence>
<dbReference type="GO" id="GO:0030599">
    <property type="term" value="F:pectinesterase activity"/>
    <property type="evidence" value="ECO:0007669"/>
    <property type="project" value="InterPro"/>
</dbReference>